<accession>A0A484N6G8</accession>
<reference evidence="3 4" key="1">
    <citation type="submission" date="2018-04" db="EMBL/GenBank/DDBJ databases">
        <authorList>
            <person name="Vogel A."/>
        </authorList>
    </citation>
    <scope>NUCLEOTIDE SEQUENCE [LARGE SCALE GENOMIC DNA]</scope>
</reference>
<dbReference type="Proteomes" id="UP000595140">
    <property type="component" value="Unassembled WGS sequence"/>
</dbReference>
<gene>
    <name evidence="3" type="ORF">CCAM_LOCUS37350</name>
</gene>
<evidence type="ECO:0000256" key="2">
    <source>
        <dbReference type="SAM" id="Phobius"/>
    </source>
</evidence>
<feature type="transmembrane region" description="Helical" evidence="2">
    <location>
        <begin position="12"/>
        <end position="28"/>
    </location>
</feature>
<evidence type="ECO:0000313" key="3">
    <source>
        <dbReference type="EMBL" id="VFQ95574.1"/>
    </source>
</evidence>
<sequence length="74" mass="8028">MWKDRGPGVKILWLWTIGTAAVLVTSVVRTRLQDMGPQFSNDPQRRPQNHGATAESKTIADDNPPDGVGSGRDG</sequence>
<protein>
    <submittedName>
        <fullName evidence="3">Uncharacterized protein</fullName>
    </submittedName>
</protein>
<evidence type="ECO:0000256" key="1">
    <source>
        <dbReference type="SAM" id="MobiDB-lite"/>
    </source>
</evidence>
<keyword evidence="2" id="KW-1133">Transmembrane helix</keyword>
<keyword evidence="2" id="KW-0472">Membrane</keyword>
<feature type="region of interest" description="Disordered" evidence="1">
    <location>
        <begin position="35"/>
        <end position="74"/>
    </location>
</feature>
<keyword evidence="2" id="KW-0812">Transmembrane</keyword>
<dbReference type="AlphaFoldDB" id="A0A484N6G8"/>
<evidence type="ECO:0000313" key="4">
    <source>
        <dbReference type="Proteomes" id="UP000595140"/>
    </source>
</evidence>
<dbReference type="OrthoDB" id="736038at2759"/>
<keyword evidence="4" id="KW-1185">Reference proteome</keyword>
<proteinExistence type="predicted"/>
<dbReference type="EMBL" id="OOIL02005600">
    <property type="protein sequence ID" value="VFQ95574.1"/>
    <property type="molecule type" value="Genomic_DNA"/>
</dbReference>
<name>A0A484N6G8_9ASTE</name>
<organism evidence="3 4">
    <name type="scientific">Cuscuta campestris</name>
    <dbReference type="NCBI Taxonomy" id="132261"/>
    <lineage>
        <taxon>Eukaryota</taxon>
        <taxon>Viridiplantae</taxon>
        <taxon>Streptophyta</taxon>
        <taxon>Embryophyta</taxon>
        <taxon>Tracheophyta</taxon>
        <taxon>Spermatophyta</taxon>
        <taxon>Magnoliopsida</taxon>
        <taxon>eudicotyledons</taxon>
        <taxon>Gunneridae</taxon>
        <taxon>Pentapetalae</taxon>
        <taxon>asterids</taxon>
        <taxon>lamiids</taxon>
        <taxon>Solanales</taxon>
        <taxon>Convolvulaceae</taxon>
        <taxon>Cuscuteae</taxon>
        <taxon>Cuscuta</taxon>
        <taxon>Cuscuta subgen. Grammica</taxon>
        <taxon>Cuscuta sect. Cleistogrammica</taxon>
    </lineage>
</organism>